<dbReference type="SMART" id="SM00382">
    <property type="entry name" value="AAA"/>
    <property type="match status" value="1"/>
</dbReference>
<evidence type="ECO:0000256" key="6">
    <source>
        <dbReference type="ARBA" id="ARBA00022840"/>
    </source>
</evidence>
<dbReference type="PROSITE" id="PS50893">
    <property type="entry name" value="ABC_TRANSPORTER_2"/>
    <property type="match status" value="1"/>
</dbReference>
<dbReference type="InterPro" id="IPR050095">
    <property type="entry name" value="ECF_ABC_transporter_ATP-bd"/>
</dbReference>
<keyword evidence="5" id="KW-0547">Nucleotide-binding</keyword>
<dbReference type="Gene3D" id="3.40.50.300">
    <property type="entry name" value="P-loop containing nucleotide triphosphate hydrolases"/>
    <property type="match status" value="1"/>
</dbReference>
<comment type="caution">
    <text evidence="10">The sequence shown here is derived from an EMBL/GenBank/DDBJ whole genome shotgun (WGS) entry which is preliminary data.</text>
</comment>
<dbReference type="RefSeq" id="WP_071250982.1">
    <property type="nucleotide sequence ID" value="NZ_NBYN01000003.1"/>
</dbReference>
<keyword evidence="6" id="KW-0067">ATP-binding</keyword>
<dbReference type="AlphaFoldDB" id="A0A1X4GK20"/>
<evidence type="ECO:0000256" key="2">
    <source>
        <dbReference type="ARBA" id="ARBA00005417"/>
    </source>
</evidence>
<dbReference type="Proteomes" id="UP000192997">
    <property type="component" value="Unassembled WGS sequence"/>
</dbReference>
<evidence type="ECO:0000313" key="11">
    <source>
        <dbReference type="Proteomes" id="UP000192997"/>
    </source>
</evidence>
<keyword evidence="4" id="KW-1003">Cell membrane</keyword>
<gene>
    <name evidence="10" type="ORF">B7O87_00890</name>
</gene>
<keyword evidence="8" id="KW-0472">Membrane</keyword>
<dbReference type="InterPro" id="IPR003439">
    <property type="entry name" value="ABC_transporter-like_ATP-bd"/>
</dbReference>
<dbReference type="GO" id="GO:0043190">
    <property type="term" value="C:ATP-binding cassette (ABC) transporter complex"/>
    <property type="evidence" value="ECO:0007669"/>
    <property type="project" value="TreeGrafter"/>
</dbReference>
<sequence>MTSLTSYSSLTNFFPETLVLEVRNLMYAYTNKYTILKNISFKLKTGDRVALIGATGSGKSTLLENLIGLKYPQSGTITINGIPVEPNTVAKIRKQIGFVFQDANDQLFMPTVLEDITFGPLNYGVAPAVAKENARQLLADFGLEKYAHRSHHELSGGQRRLAAIASVLALEPEILILDEPTTGLDPAWRRHLAQVLLKLPVQVLLIASHDLNWLGKVTQRALVLTDGKIQIDHPIQPLLADGKTLDNLGLPLGW</sequence>
<dbReference type="GO" id="GO:0042626">
    <property type="term" value="F:ATPase-coupled transmembrane transporter activity"/>
    <property type="evidence" value="ECO:0007669"/>
    <property type="project" value="TreeGrafter"/>
</dbReference>
<dbReference type="PANTHER" id="PTHR43553">
    <property type="entry name" value="HEAVY METAL TRANSPORTER"/>
    <property type="match status" value="1"/>
</dbReference>
<dbReference type="GO" id="GO:0005524">
    <property type="term" value="F:ATP binding"/>
    <property type="evidence" value="ECO:0007669"/>
    <property type="project" value="UniProtKB-KW"/>
</dbReference>
<proteinExistence type="inferred from homology"/>
<evidence type="ECO:0000259" key="9">
    <source>
        <dbReference type="PROSITE" id="PS50893"/>
    </source>
</evidence>
<dbReference type="GO" id="GO:0016887">
    <property type="term" value="F:ATP hydrolysis activity"/>
    <property type="evidence" value="ECO:0007669"/>
    <property type="project" value="InterPro"/>
</dbReference>
<comment type="similarity">
    <text evidence="2">Belongs to the ABC transporter superfamily.</text>
</comment>
<evidence type="ECO:0000256" key="5">
    <source>
        <dbReference type="ARBA" id="ARBA00022741"/>
    </source>
</evidence>
<accession>A0A1X4GK20</accession>
<dbReference type="Pfam" id="PF00005">
    <property type="entry name" value="ABC_tran"/>
    <property type="match status" value="1"/>
</dbReference>
<dbReference type="InterPro" id="IPR015856">
    <property type="entry name" value="ABC_transpr_CbiO/EcfA_su"/>
</dbReference>
<evidence type="ECO:0000256" key="1">
    <source>
        <dbReference type="ARBA" id="ARBA00004236"/>
    </source>
</evidence>
<dbReference type="FunFam" id="3.40.50.300:FF:000224">
    <property type="entry name" value="Energy-coupling factor transporter ATP-binding protein EcfA"/>
    <property type="match status" value="1"/>
</dbReference>
<organism evidence="10 11">
    <name type="scientific">Cylindrospermopsis raciborskii CENA303</name>
    <dbReference type="NCBI Taxonomy" id="1170769"/>
    <lineage>
        <taxon>Bacteria</taxon>
        <taxon>Bacillati</taxon>
        <taxon>Cyanobacteriota</taxon>
        <taxon>Cyanophyceae</taxon>
        <taxon>Nostocales</taxon>
        <taxon>Aphanizomenonaceae</taxon>
        <taxon>Cylindrospermopsis</taxon>
    </lineage>
</organism>
<keyword evidence="7" id="KW-1278">Translocase</keyword>
<name>A0A1X4GK20_9CYAN</name>
<protein>
    <submittedName>
        <fullName evidence="10">ABC transporter</fullName>
    </submittedName>
</protein>
<evidence type="ECO:0000256" key="8">
    <source>
        <dbReference type="ARBA" id="ARBA00023136"/>
    </source>
</evidence>
<dbReference type="EMBL" id="NBYN01000003">
    <property type="protein sequence ID" value="OSO97357.1"/>
    <property type="molecule type" value="Genomic_DNA"/>
</dbReference>
<dbReference type="InterPro" id="IPR017871">
    <property type="entry name" value="ABC_transporter-like_CS"/>
</dbReference>
<evidence type="ECO:0000256" key="4">
    <source>
        <dbReference type="ARBA" id="ARBA00022475"/>
    </source>
</evidence>
<dbReference type="InterPro" id="IPR027417">
    <property type="entry name" value="P-loop_NTPase"/>
</dbReference>
<dbReference type="PROSITE" id="PS00211">
    <property type="entry name" value="ABC_TRANSPORTER_1"/>
    <property type="match status" value="1"/>
</dbReference>
<evidence type="ECO:0000256" key="7">
    <source>
        <dbReference type="ARBA" id="ARBA00022967"/>
    </source>
</evidence>
<dbReference type="SUPFAM" id="SSF52540">
    <property type="entry name" value="P-loop containing nucleoside triphosphate hydrolases"/>
    <property type="match status" value="1"/>
</dbReference>
<dbReference type="CDD" id="cd03225">
    <property type="entry name" value="ABC_cobalt_CbiO_domain1"/>
    <property type="match status" value="1"/>
</dbReference>
<dbReference type="PANTHER" id="PTHR43553:SF24">
    <property type="entry name" value="ENERGY-COUPLING FACTOR TRANSPORTER ATP-BINDING PROTEIN ECFA1"/>
    <property type="match status" value="1"/>
</dbReference>
<keyword evidence="3" id="KW-0813">Transport</keyword>
<feature type="domain" description="ABC transporter" evidence="9">
    <location>
        <begin position="20"/>
        <end position="251"/>
    </location>
</feature>
<evidence type="ECO:0000313" key="10">
    <source>
        <dbReference type="EMBL" id="OSO97357.1"/>
    </source>
</evidence>
<comment type="subcellular location">
    <subcellularLocation>
        <location evidence="1">Cell membrane</location>
    </subcellularLocation>
</comment>
<reference evidence="11" key="1">
    <citation type="submission" date="2017-04" db="EMBL/GenBank/DDBJ databases">
        <authorList>
            <person name="Abreu V.A."/>
            <person name="Popin R.V."/>
            <person name="Rigonato J."/>
            <person name="Andreote A.P."/>
            <person name="Schaker P.C."/>
            <person name="Hoff-Risseti C."/>
            <person name="Alvarenga D.O."/>
            <person name="Varani A.M."/>
            <person name="Fiore M.F."/>
        </authorList>
    </citation>
    <scope>NUCLEOTIDE SEQUENCE [LARGE SCALE GENOMIC DNA]</scope>
    <source>
        <strain evidence="11">CENA303</strain>
    </source>
</reference>
<evidence type="ECO:0000256" key="3">
    <source>
        <dbReference type="ARBA" id="ARBA00022448"/>
    </source>
</evidence>
<dbReference type="InterPro" id="IPR003593">
    <property type="entry name" value="AAA+_ATPase"/>
</dbReference>